<feature type="transmembrane region" description="Helical" evidence="6">
    <location>
        <begin position="63"/>
        <end position="92"/>
    </location>
</feature>
<dbReference type="PANTHER" id="PTHR13377">
    <property type="entry name" value="PLACENTAL PROTEIN 6"/>
    <property type="match status" value="1"/>
</dbReference>
<keyword evidence="3 6" id="KW-1133">Transmembrane helix</keyword>
<proteinExistence type="predicted"/>
<evidence type="ECO:0000256" key="1">
    <source>
        <dbReference type="ARBA" id="ARBA00004141"/>
    </source>
</evidence>
<dbReference type="FunFam" id="1.20.1540.10:FF:000004">
    <property type="entry name" value="Transmembrane protein 115"/>
    <property type="match status" value="1"/>
</dbReference>
<dbReference type="GO" id="GO:0006890">
    <property type="term" value="P:retrograde vesicle-mediated transport, Golgi to endoplasmic reticulum"/>
    <property type="evidence" value="ECO:0007669"/>
    <property type="project" value="InterPro"/>
</dbReference>
<dbReference type="SUPFAM" id="SSF144091">
    <property type="entry name" value="Rhomboid-like"/>
    <property type="match status" value="1"/>
</dbReference>
<feature type="transmembrane region" description="Helical" evidence="6">
    <location>
        <begin position="20"/>
        <end position="43"/>
    </location>
</feature>
<feature type="transmembrane region" description="Helical" evidence="6">
    <location>
        <begin position="177"/>
        <end position="198"/>
    </location>
</feature>
<dbReference type="Gene3D" id="1.20.1540.10">
    <property type="entry name" value="Rhomboid-like"/>
    <property type="match status" value="1"/>
</dbReference>
<evidence type="ECO:0000313" key="7">
    <source>
        <dbReference type="EMBL" id="CDW26204.1"/>
    </source>
</evidence>
<dbReference type="Pfam" id="PF08551">
    <property type="entry name" value="DUF1751"/>
    <property type="match status" value="1"/>
</dbReference>
<keyword evidence="4 6" id="KW-0472">Membrane</keyword>
<dbReference type="AlphaFoldDB" id="A0A0K2TJV1"/>
<feature type="region of interest" description="Disordered" evidence="5">
    <location>
        <begin position="302"/>
        <end position="339"/>
    </location>
</feature>
<dbReference type="EMBL" id="HACA01008843">
    <property type="protein sequence ID" value="CDW26204.1"/>
    <property type="molecule type" value="Transcribed_RNA"/>
</dbReference>
<reference evidence="7" key="1">
    <citation type="submission" date="2014-05" db="EMBL/GenBank/DDBJ databases">
        <authorList>
            <person name="Chronopoulou M."/>
        </authorList>
    </citation>
    <scope>NUCLEOTIDE SEQUENCE</scope>
    <source>
        <tissue evidence="7">Whole organism</tissue>
    </source>
</reference>
<evidence type="ECO:0000256" key="2">
    <source>
        <dbReference type="ARBA" id="ARBA00022692"/>
    </source>
</evidence>
<feature type="compositionally biased region" description="Polar residues" evidence="5">
    <location>
        <begin position="307"/>
        <end position="316"/>
    </location>
</feature>
<dbReference type="InterPro" id="IPR035952">
    <property type="entry name" value="Rhomboid-like_sf"/>
</dbReference>
<dbReference type="GO" id="GO:0005794">
    <property type="term" value="C:Golgi apparatus"/>
    <property type="evidence" value="ECO:0007669"/>
    <property type="project" value="TreeGrafter"/>
</dbReference>
<evidence type="ECO:0000256" key="6">
    <source>
        <dbReference type="SAM" id="Phobius"/>
    </source>
</evidence>
<feature type="transmembrane region" description="Helical" evidence="6">
    <location>
        <begin position="104"/>
        <end position="126"/>
    </location>
</feature>
<accession>A0A0K2TJV1</accession>
<feature type="transmembrane region" description="Helical" evidence="6">
    <location>
        <begin position="240"/>
        <end position="259"/>
    </location>
</feature>
<dbReference type="PANTHER" id="PTHR13377:SF3">
    <property type="entry name" value="TRANSMEMBRANE PROTEIN 115"/>
    <property type="match status" value="1"/>
</dbReference>
<name>A0A0K2TJV1_LEPSM</name>
<comment type="subcellular location">
    <subcellularLocation>
        <location evidence="1">Membrane</location>
        <topology evidence="1">Multi-pass membrane protein</topology>
    </subcellularLocation>
</comment>
<keyword evidence="2 6" id="KW-0812">Transmembrane</keyword>
<sequence length="373" mass="41750">MGFRFLSVNVPYLRSQGSAFIGNSSVFIKCISLALALFHIASYSESLIEYLSVIPGYFFPPKFYVWTAFTHPFLEVHLLEVFTDILVLFLVGKLVEPLWGTREMIIFFAVVNIGVAVVSGFFYYLLYMITFNEQLLFKVRIHGLGGYIAGASVAVKQILPDYVLYHSPMGKITNRNVPLTLLLITCVLYAVGIMQGSYSTMFGSGLLVSWTYLRFYQNHSNGSRGDMTESFSFPSFFPNVLQPILTLICNTIFTILVRIKICKKPVRKYDMGSANSISLSLPGVESHDTERRRQIALKALSERLSKSENSPSTVSTAWPKMQKSDESTNENTQGGEENAVVEIQIDEEVEVIPAAVDMDSLSVENTKENTPLV</sequence>
<organism evidence="7">
    <name type="scientific">Lepeophtheirus salmonis</name>
    <name type="common">Salmon louse</name>
    <name type="synonym">Caligus salmonis</name>
    <dbReference type="NCBI Taxonomy" id="72036"/>
    <lineage>
        <taxon>Eukaryota</taxon>
        <taxon>Metazoa</taxon>
        <taxon>Ecdysozoa</taxon>
        <taxon>Arthropoda</taxon>
        <taxon>Crustacea</taxon>
        <taxon>Multicrustacea</taxon>
        <taxon>Hexanauplia</taxon>
        <taxon>Copepoda</taxon>
        <taxon>Siphonostomatoida</taxon>
        <taxon>Caligidae</taxon>
        <taxon>Lepeophtheirus</taxon>
    </lineage>
</organism>
<evidence type="ECO:0000256" key="3">
    <source>
        <dbReference type="ARBA" id="ARBA00022989"/>
    </source>
</evidence>
<protein>
    <submittedName>
        <fullName evidence="7">CG9536 CG9536PAlike [Tribolium castaneum]</fullName>
    </submittedName>
</protein>
<evidence type="ECO:0000256" key="5">
    <source>
        <dbReference type="SAM" id="MobiDB-lite"/>
    </source>
</evidence>
<evidence type="ECO:0000256" key="4">
    <source>
        <dbReference type="ARBA" id="ARBA00023136"/>
    </source>
</evidence>
<dbReference type="InterPro" id="IPR013861">
    <property type="entry name" value="TMEM115/Pdh1/Rbl19"/>
</dbReference>
<dbReference type="GO" id="GO:0016020">
    <property type="term" value="C:membrane"/>
    <property type="evidence" value="ECO:0007669"/>
    <property type="project" value="UniProtKB-SubCell"/>
</dbReference>
<dbReference type="SMART" id="SM01160">
    <property type="entry name" value="DUF1751"/>
    <property type="match status" value="1"/>
</dbReference>